<evidence type="ECO:0000313" key="3">
    <source>
        <dbReference type="Proteomes" id="UP000660380"/>
    </source>
</evidence>
<keyword evidence="1" id="KW-0472">Membrane</keyword>
<dbReference type="InterPro" id="IPR010004">
    <property type="entry name" value="Uncharacterised_Ycf66"/>
</dbReference>
<protein>
    <recommendedName>
        <fullName evidence="4">Ycf66 family protein</fullName>
    </recommendedName>
</protein>
<proteinExistence type="predicted"/>
<feature type="transmembrane region" description="Helical" evidence="1">
    <location>
        <begin position="48"/>
        <end position="73"/>
    </location>
</feature>
<dbReference type="Proteomes" id="UP000660380">
    <property type="component" value="Unassembled WGS sequence"/>
</dbReference>
<dbReference type="RefSeq" id="WP_029635300.1">
    <property type="nucleotide sequence ID" value="NZ_JACJTA010000001.1"/>
</dbReference>
<feature type="transmembrane region" description="Helical" evidence="1">
    <location>
        <begin position="12"/>
        <end position="36"/>
    </location>
</feature>
<organism evidence="2 3">
    <name type="scientific">Scytonema hofmannii FACHB-248</name>
    <dbReference type="NCBI Taxonomy" id="1842502"/>
    <lineage>
        <taxon>Bacteria</taxon>
        <taxon>Bacillati</taxon>
        <taxon>Cyanobacteriota</taxon>
        <taxon>Cyanophyceae</taxon>
        <taxon>Nostocales</taxon>
        <taxon>Scytonemataceae</taxon>
        <taxon>Scytonema</taxon>
    </lineage>
</organism>
<comment type="caution">
    <text evidence="2">The sequence shown here is derived from an EMBL/GenBank/DDBJ whole genome shotgun (WGS) entry which is preliminary data.</text>
</comment>
<reference evidence="2 3" key="1">
    <citation type="journal article" date="2020" name="ISME J.">
        <title>Comparative genomics reveals insights into cyanobacterial evolution and habitat adaptation.</title>
        <authorList>
            <person name="Chen M.Y."/>
            <person name="Teng W.K."/>
            <person name="Zhao L."/>
            <person name="Hu C.X."/>
            <person name="Zhou Y.K."/>
            <person name="Han B.P."/>
            <person name="Song L.R."/>
            <person name="Shu W.S."/>
        </authorList>
    </citation>
    <scope>NUCLEOTIDE SEQUENCE [LARGE SCALE GENOMIC DNA]</scope>
    <source>
        <strain evidence="2 3">FACHB-248</strain>
    </source>
</reference>
<keyword evidence="1" id="KW-0812">Transmembrane</keyword>
<sequence>MFTLAQVNIGLNIASLLGIIHVLLGAIYLILMVFFLVQRATRLTNWALSLYIIQAIFIPVLMFLSGVILIFQGWRLDPILQFGQFLSFLIIIYFCIKDIVINAVYRNR</sequence>
<evidence type="ECO:0000313" key="2">
    <source>
        <dbReference type="EMBL" id="MBD2602949.1"/>
    </source>
</evidence>
<feature type="transmembrane region" description="Helical" evidence="1">
    <location>
        <begin position="85"/>
        <end position="105"/>
    </location>
</feature>
<evidence type="ECO:0008006" key="4">
    <source>
        <dbReference type="Google" id="ProtNLM"/>
    </source>
</evidence>
<gene>
    <name evidence="2" type="ORF">H6G81_00060</name>
</gene>
<evidence type="ECO:0000256" key="1">
    <source>
        <dbReference type="SAM" id="Phobius"/>
    </source>
</evidence>
<dbReference type="Pfam" id="PF07444">
    <property type="entry name" value="Ycf66_N"/>
    <property type="match status" value="1"/>
</dbReference>
<name>A0ABR8GIR2_9CYAN</name>
<keyword evidence="1" id="KW-1133">Transmembrane helix</keyword>
<accession>A0ABR8GIR2</accession>
<keyword evidence="3" id="KW-1185">Reference proteome</keyword>
<dbReference type="EMBL" id="JACJTA010000001">
    <property type="protein sequence ID" value="MBD2602949.1"/>
    <property type="molecule type" value="Genomic_DNA"/>
</dbReference>